<dbReference type="AlphaFoldDB" id="A0A7T8JUT1"/>
<name>A0A7T8JUT1_CALRO</name>
<reference evidence="3" key="1">
    <citation type="submission" date="2021-01" db="EMBL/GenBank/DDBJ databases">
        <title>Caligus Genome Assembly.</title>
        <authorList>
            <person name="Gallardo-Escarate C."/>
        </authorList>
    </citation>
    <scope>NUCLEOTIDE SEQUENCE [LARGE SCALE GENOMIC DNA]</scope>
</reference>
<dbReference type="Proteomes" id="UP000595437">
    <property type="component" value="Chromosome 17"/>
</dbReference>
<feature type="compositionally biased region" description="Low complexity" evidence="1">
    <location>
        <begin position="19"/>
        <end position="41"/>
    </location>
</feature>
<sequence length="283" mass="30820">PRRFSTADSAPADSAIRTADSAPSDSAPADSAPADSAPANSAAGRFSASLNDFDFKKFRPFFTENYVSLGVQLVKLGTDNCLQKYSTTMGYFGFKPPYIGKNTSKKNPQMPLCAPWASGSASRNNGYWGFKPIANCKNTSKEPLKCHFVHLGPSGSASRNNGVLGFKPFATCKNTTGTMGYWGFKPFATCKIRPYNRVLGFKPIANCKNTSKEPLKSILCTLGPRVPPAGTMGYWGFKPFATCKIRERTPQMPFYAPWSSGSASHKMGYWVLNPSPIMVAHLY</sequence>
<feature type="region of interest" description="Disordered" evidence="1">
    <location>
        <begin position="1"/>
        <end position="41"/>
    </location>
</feature>
<feature type="non-terminal residue" evidence="2">
    <location>
        <position position="1"/>
    </location>
</feature>
<keyword evidence="3" id="KW-1185">Reference proteome</keyword>
<proteinExistence type="predicted"/>
<organism evidence="2 3">
    <name type="scientific">Caligus rogercresseyi</name>
    <name type="common">Sea louse</name>
    <dbReference type="NCBI Taxonomy" id="217165"/>
    <lineage>
        <taxon>Eukaryota</taxon>
        <taxon>Metazoa</taxon>
        <taxon>Ecdysozoa</taxon>
        <taxon>Arthropoda</taxon>
        <taxon>Crustacea</taxon>
        <taxon>Multicrustacea</taxon>
        <taxon>Hexanauplia</taxon>
        <taxon>Copepoda</taxon>
        <taxon>Siphonostomatoida</taxon>
        <taxon>Caligidae</taxon>
        <taxon>Caligus</taxon>
    </lineage>
</organism>
<evidence type="ECO:0000313" key="2">
    <source>
        <dbReference type="EMBL" id="QQP34705.1"/>
    </source>
</evidence>
<evidence type="ECO:0000313" key="3">
    <source>
        <dbReference type="Proteomes" id="UP000595437"/>
    </source>
</evidence>
<dbReference type="EMBL" id="CP045906">
    <property type="protein sequence ID" value="QQP34705.1"/>
    <property type="molecule type" value="Genomic_DNA"/>
</dbReference>
<evidence type="ECO:0000256" key="1">
    <source>
        <dbReference type="SAM" id="MobiDB-lite"/>
    </source>
</evidence>
<gene>
    <name evidence="2" type="ORF">FKW44_022682</name>
</gene>
<accession>A0A7T8JUT1</accession>
<protein>
    <submittedName>
        <fullName evidence="2">Uncharacterized protein</fullName>
    </submittedName>
</protein>